<gene>
    <name evidence="1" type="ORF">HPB47_008313</name>
</gene>
<organism evidence="1 2">
    <name type="scientific">Ixodes persulcatus</name>
    <name type="common">Taiga tick</name>
    <dbReference type="NCBI Taxonomy" id="34615"/>
    <lineage>
        <taxon>Eukaryota</taxon>
        <taxon>Metazoa</taxon>
        <taxon>Ecdysozoa</taxon>
        <taxon>Arthropoda</taxon>
        <taxon>Chelicerata</taxon>
        <taxon>Arachnida</taxon>
        <taxon>Acari</taxon>
        <taxon>Parasitiformes</taxon>
        <taxon>Ixodida</taxon>
        <taxon>Ixodoidea</taxon>
        <taxon>Ixodidae</taxon>
        <taxon>Ixodinae</taxon>
        <taxon>Ixodes</taxon>
    </lineage>
</organism>
<keyword evidence="2" id="KW-1185">Reference proteome</keyword>
<name>A0AC60P5F5_IXOPE</name>
<proteinExistence type="predicted"/>
<accession>A0AC60P5F5</accession>
<comment type="caution">
    <text evidence="1">The sequence shown here is derived from an EMBL/GenBank/DDBJ whole genome shotgun (WGS) entry which is preliminary data.</text>
</comment>
<protein>
    <submittedName>
        <fullName evidence="1">Uncharacterized protein</fullName>
    </submittedName>
</protein>
<reference evidence="1 2" key="1">
    <citation type="journal article" date="2020" name="Cell">
        <title>Large-Scale Comparative Analyses of Tick Genomes Elucidate Their Genetic Diversity and Vector Capacities.</title>
        <authorList>
            <consortium name="Tick Genome and Microbiome Consortium (TIGMIC)"/>
            <person name="Jia N."/>
            <person name="Wang J."/>
            <person name="Shi W."/>
            <person name="Du L."/>
            <person name="Sun Y."/>
            <person name="Zhan W."/>
            <person name="Jiang J.F."/>
            <person name="Wang Q."/>
            <person name="Zhang B."/>
            <person name="Ji P."/>
            <person name="Bell-Sakyi L."/>
            <person name="Cui X.M."/>
            <person name="Yuan T.T."/>
            <person name="Jiang B.G."/>
            <person name="Yang W.F."/>
            <person name="Lam T.T."/>
            <person name="Chang Q.C."/>
            <person name="Ding S.J."/>
            <person name="Wang X.J."/>
            <person name="Zhu J.G."/>
            <person name="Ruan X.D."/>
            <person name="Zhao L."/>
            <person name="Wei J.T."/>
            <person name="Ye R.Z."/>
            <person name="Que T.C."/>
            <person name="Du C.H."/>
            <person name="Zhou Y.H."/>
            <person name="Cheng J.X."/>
            <person name="Dai P.F."/>
            <person name="Guo W.B."/>
            <person name="Han X.H."/>
            <person name="Huang E.J."/>
            <person name="Li L.F."/>
            <person name="Wei W."/>
            <person name="Gao Y.C."/>
            <person name="Liu J.Z."/>
            <person name="Shao H.Z."/>
            <person name="Wang X."/>
            <person name="Wang C.C."/>
            <person name="Yang T.C."/>
            <person name="Huo Q.B."/>
            <person name="Li W."/>
            <person name="Chen H.Y."/>
            <person name="Chen S.E."/>
            <person name="Zhou L.G."/>
            <person name="Ni X.B."/>
            <person name="Tian J.H."/>
            <person name="Sheng Y."/>
            <person name="Liu T."/>
            <person name="Pan Y.S."/>
            <person name="Xia L.Y."/>
            <person name="Li J."/>
            <person name="Zhao F."/>
            <person name="Cao W.C."/>
        </authorList>
    </citation>
    <scope>NUCLEOTIDE SEQUENCE [LARGE SCALE GENOMIC DNA]</scope>
    <source>
        <strain evidence="1">Iper-2018</strain>
    </source>
</reference>
<dbReference type="Proteomes" id="UP000805193">
    <property type="component" value="Unassembled WGS sequence"/>
</dbReference>
<evidence type="ECO:0000313" key="1">
    <source>
        <dbReference type="EMBL" id="KAG0414541.1"/>
    </source>
</evidence>
<dbReference type="EMBL" id="JABSTQ010011170">
    <property type="protein sequence ID" value="KAG0414541.1"/>
    <property type="molecule type" value="Genomic_DNA"/>
</dbReference>
<evidence type="ECO:0000313" key="2">
    <source>
        <dbReference type="Proteomes" id="UP000805193"/>
    </source>
</evidence>
<sequence length="176" mass="18475">MNFSKPGASAVKVPLWFFPSSERPPLFLLGSSLGAADGSGGPETDGASPCCPECKDSSGRRSTTGKAATPGPTPEPVPQPAVRCPSGDPVGVPGSSGDDRRVRASPTGQVPEERGRAPLFPTGRAAFRRRRPGPRHRRLRWPRYASSDAGLSVGRPRPSVTLLAITDPQARLVGPF</sequence>